<keyword evidence="1" id="KW-0472">Membrane</keyword>
<comment type="caution">
    <text evidence="2">The sequence shown here is derived from an EMBL/GenBank/DDBJ whole genome shotgun (WGS) entry which is preliminary data.</text>
</comment>
<dbReference type="RefSeq" id="WP_343848434.1">
    <property type="nucleotide sequence ID" value="NZ_BAAAFI010000002.1"/>
</dbReference>
<evidence type="ECO:0000256" key="1">
    <source>
        <dbReference type="SAM" id="Phobius"/>
    </source>
</evidence>
<gene>
    <name evidence="2" type="ORF">GCM10009119_06960</name>
</gene>
<feature type="transmembrane region" description="Helical" evidence="1">
    <location>
        <begin position="59"/>
        <end position="80"/>
    </location>
</feature>
<keyword evidence="1" id="KW-1133">Transmembrane helix</keyword>
<sequence length="268" mass="31704">MLITSDTKSNLLNNVETRLNERSSELDNLVNLFSRLEAFEKFLNEQKISSPFEGLKNLLNFRIIVGIIYLDLCAATLTYLRGKYQYEAINASRQMIVVINEGYKKLYHFDTNKKGEKNLKNRNESFWVKEVGQIINTHLPEYRQQYKTLTQKFNNYLSVNFELLEMQRNLSVHYDKEPMKVYKMMTELDIEESFKKLIPFLDILNSLFVFTQEVAGGFQKKTEQSNLKQDQRIDSIVGLIDKHKSVENEKLINEFKEQILSLKKLYRR</sequence>
<reference evidence="2 3" key="1">
    <citation type="journal article" date="2019" name="Int. J. Syst. Evol. Microbiol.">
        <title>The Global Catalogue of Microorganisms (GCM) 10K type strain sequencing project: providing services to taxonomists for standard genome sequencing and annotation.</title>
        <authorList>
            <consortium name="The Broad Institute Genomics Platform"/>
            <consortium name="The Broad Institute Genome Sequencing Center for Infectious Disease"/>
            <person name="Wu L."/>
            <person name="Ma J."/>
        </authorList>
    </citation>
    <scope>NUCLEOTIDE SEQUENCE [LARGE SCALE GENOMIC DNA]</scope>
    <source>
        <strain evidence="2 3">JCM 16112</strain>
    </source>
</reference>
<dbReference type="EMBL" id="BAAAFI010000002">
    <property type="protein sequence ID" value="GAA0877728.1"/>
    <property type="molecule type" value="Genomic_DNA"/>
</dbReference>
<keyword evidence="3" id="KW-1185">Reference proteome</keyword>
<name>A0ABN1MXF4_9BACT</name>
<evidence type="ECO:0008006" key="4">
    <source>
        <dbReference type="Google" id="ProtNLM"/>
    </source>
</evidence>
<evidence type="ECO:0000313" key="2">
    <source>
        <dbReference type="EMBL" id="GAA0877728.1"/>
    </source>
</evidence>
<dbReference type="Proteomes" id="UP001500469">
    <property type="component" value="Unassembled WGS sequence"/>
</dbReference>
<protein>
    <recommendedName>
        <fullName evidence="4">HEPN AbiU2-like domain-containing protein</fullName>
    </recommendedName>
</protein>
<accession>A0ABN1MXF4</accession>
<keyword evidence="1" id="KW-0812">Transmembrane</keyword>
<proteinExistence type="predicted"/>
<organism evidence="2 3">
    <name type="scientific">Algoriphagus jejuensis</name>
    <dbReference type="NCBI Taxonomy" id="419934"/>
    <lineage>
        <taxon>Bacteria</taxon>
        <taxon>Pseudomonadati</taxon>
        <taxon>Bacteroidota</taxon>
        <taxon>Cytophagia</taxon>
        <taxon>Cytophagales</taxon>
        <taxon>Cyclobacteriaceae</taxon>
        <taxon>Algoriphagus</taxon>
    </lineage>
</organism>
<evidence type="ECO:0000313" key="3">
    <source>
        <dbReference type="Proteomes" id="UP001500469"/>
    </source>
</evidence>